<gene>
    <name evidence="1" type="ORF">BDN72DRAFT_960734</name>
</gene>
<accession>A0ACD3APG7</accession>
<organism evidence="1 2">
    <name type="scientific">Pluteus cervinus</name>
    <dbReference type="NCBI Taxonomy" id="181527"/>
    <lineage>
        <taxon>Eukaryota</taxon>
        <taxon>Fungi</taxon>
        <taxon>Dikarya</taxon>
        <taxon>Basidiomycota</taxon>
        <taxon>Agaricomycotina</taxon>
        <taxon>Agaricomycetes</taxon>
        <taxon>Agaricomycetidae</taxon>
        <taxon>Agaricales</taxon>
        <taxon>Pluteineae</taxon>
        <taxon>Pluteaceae</taxon>
        <taxon>Pluteus</taxon>
    </lineage>
</organism>
<name>A0ACD3APG7_9AGAR</name>
<dbReference type="Proteomes" id="UP000308600">
    <property type="component" value="Unassembled WGS sequence"/>
</dbReference>
<protein>
    <submittedName>
        <fullName evidence="1">Uncharacterized protein</fullName>
    </submittedName>
</protein>
<reference evidence="1 2" key="1">
    <citation type="journal article" date="2019" name="Nat. Ecol. Evol.">
        <title>Megaphylogeny resolves global patterns of mushroom evolution.</title>
        <authorList>
            <person name="Varga T."/>
            <person name="Krizsan K."/>
            <person name="Foldi C."/>
            <person name="Dima B."/>
            <person name="Sanchez-Garcia M."/>
            <person name="Sanchez-Ramirez S."/>
            <person name="Szollosi G.J."/>
            <person name="Szarkandi J.G."/>
            <person name="Papp V."/>
            <person name="Albert L."/>
            <person name="Andreopoulos W."/>
            <person name="Angelini C."/>
            <person name="Antonin V."/>
            <person name="Barry K.W."/>
            <person name="Bougher N.L."/>
            <person name="Buchanan P."/>
            <person name="Buyck B."/>
            <person name="Bense V."/>
            <person name="Catcheside P."/>
            <person name="Chovatia M."/>
            <person name="Cooper J."/>
            <person name="Damon W."/>
            <person name="Desjardin D."/>
            <person name="Finy P."/>
            <person name="Geml J."/>
            <person name="Haridas S."/>
            <person name="Hughes K."/>
            <person name="Justo A."/>
            <person name="Karasinski D."/>
            <person name="Kautmanova I."/>
            <person name="Kiss B."/>
            <person name="Kocsube S."/>
            <person name="Kotiranta H."/>
            <person name="LaButti K.M."/>
            <person name="Lechner B.E."/>
            <person name="Liimatainen K."/>
            <person name="Lipzen A."/>
            <person name="Lukacs Z."/>
            <person name="Mihaltcheva S."/>
            <person name="Morgado L.N."/>
            <person name="Niskanen T."/>
            <person name="Noordeloos M.E."/>
            <person name="Ohm R.A."/>
            <person name="Ortiz-Santana B."/>
            <person name="Ovrebo C."/>
            <person name="Racz N."/>
            <person name="Riley R."/>
            <person name="Savchenko A."/>
            <person name="Shiryaev A."/>
            <person name="Soop K."/>
            <person name="Spirin V."/>
            <person name="Szebenyi C."/>
            <person name="Tomsovsky M."/>
            <person name="Tulloss R.E."/>
            <person name="Uehling J."/>
            <person name="Grigoriev I.V."/>
            <person name="Vagvolgyi C."/>
            <person name="Papp T."/>
            <person name="Martin F.M."/>
            <person name="Miettinen O."/>
            <person name="Hibbett D.S."/>
            <person name="Nagy L.G."/>
        </authorList>
    </citation>
    <scope>NUCLEOTIDE SEQUENCE [LARGE SCALE GENOMIC DNA]</scope>
    <source>
        <strain evidence="1 2">NL-1719</strain>
    </source>
</reference>
<evidence type="ECO:0000313" key="2">
    <source>
        <dbReference type="Proteomes" id="UP000308600"/>
    </source>
</evidence>
<sequence length="164" mass="18829">MDRLWTTPNVSALKEVYLKYYDNLNGILTSTAYLDIAPSTSENLKVNSLANRHIHLRMHFLFIQAFLFSCTKARQDPSDDINTLETVTFETGHPPMWKVDGEPWRSRKPIKTLVLEHSDPLVEFAAFAERIVIAGTESHRQLHVEFPVQFPKHPFESFGSSDLD</sequence>
<evidence type="ECO:0000313" key="1">
    <source>
        <dbReference type="EMBL" id="TFK67833.1"/>
    </source>
</evidence>
<proteinExistence type="predicted"/>
<dbReference type="EMBL" id="ML208366">
    <property type="protein sequence ID" value="TFK67833.1"/>
    <property type="molecule type" value="Genomic_DNA"/>
</dbReference>
<keyword evidence="2" id="KW-1185">Reference proteome</keyword>